<evidence type="ECO:0000256" key="1">
    <source>
        <dbReference type="ARBA" id="ARBA00023235"/>
    </source>
</evidence>
<dbReference type="PANTHER" id="PTHR47683">
    <property type="entry name" value="PSEUDOURIDINE SYNTHASE FAMILY PROTEIN-RELATED"/>
    <property type="match status" value="1"/>
</dbReference>
<keyword evidence="5" id="KW-1185">Reference proteome</keyword>
<keyword evidence="1 4" id="KW-0413">Isomerase</keyword>
<dbReference type="InterPro" id="IPR050343">
    <property type="entry name" value="RsuA_PseudoU_synthase"/>
</dbReference>
<reference evidence="4 5" key="1">
    <citation type="submission" date="2021-03" db="EMBL/GenBank/DDBJ databases">
        <title>Genomic Encyclopedia of Type Strains, Phase IV (KMG-IV): sequencing the most valuable type-strain genomes for metagenomic binning, comparative biology and taxonomic classification.</title>
        <authorList>
            <person name="Goeker M."/>
        </authorList>
    </citation>
    <scope>NUCLEOTIDE SEQUENCE [LARGE SCALE GENOMIC DNA]</scope>
    <source>
        <strain evidence="4 5">DSM 24738</strain>
    </source>
</reference>
<dbReference type="NCBIfam" id="TIGR00093">
    <property type="entry name" value="pseudouridine synthase"/>
    <property type="match status" value="1"/>
</dbReference>
<dbReference type="Pfam" id="PF00849">
    <property type="entry name" value="PseudoU_synth_2"/>
    <property type="match status" value="1"/>
</dbReference>
<dbReference type="Gene3D" id="3.30.70.1560">
    <property type="entry name" value="Alpha-L RNA-binding motif"/>
    <property type="match status" value="1"/>
</dbReference>
<dbReference type="SMART" id="SM00363">
    <property type="entry name" value="S4"/>
    <property type="match status" value="1"/>
</dbReference>
<dbReference type="InterPro" id="IPR000748">
    <property type="entry name" value="PsdUridine_synth_RsuA/RluB/E/F"/>
</dbReference>
<evidence type="ECO:0000313" key="5">
    <source>
        <dbReference type="Proteomes" id="UP001519343"/>
    </source>
</evidence>
<dbReference type="GO" id="GO:0160139">
    <property type="term" value="F:23S rRNA pseudouridine(2605) synthase activity"/>
    <property type="evidence" value="ECO:0007669"/>
    <property type="project" value="UniProtKB-EC"/>
</dbReference>
<dbReference type="InterPro" id="IPR006145">
    <property type="entry name" value="PsdUridine_synth_RsuA/RluA"/>
</dbReference>
<dbReference type="PROSITE" id="PS50889">
    <property type="entry name" value="S4"/>
    <property type="match status" value="1"/>
</dbReference>
<evidence type="ECO:0000256" key="2">
    <source>
        <dbReference type="PROSITE-ProRule" id="PRU00182"/>
    </source>
</evidence>
<dbReference type="Pfam" id="PF01479">
    <property type="entry name" value="S4"/>
    <property type="match status" value="1"/>
</dbReference>
<organism evidence="4 5">
    <name type="scientific">Ammoniphilus resinae</name>
    <dbReference type="NCBI Taxonomy" id="861532"/>
    <lineage>
        <taxon>Bacteria</taxon>
        <taxon>Bacillati</taxon>
        <taxon>Bacillota</taxon>
        <taxon>Bacilli</taxon>
        <taxon>Bacillales</taxon>
        <taxon>Paenibacillaceae</taxon>
        <taxon>Aneurinibacillus group</taxon>
        <taxon>Ammoniphilus</taxon>
    </lineage>
</organism>
<dbReference type="InterPro" id="IPR002942">
    <property type="entry name" value="S4_RNA-bd"/>
</dbReference>
<dbReference type="Proteomes" id="UP001519343">
    <property type="component" value="Unassembled WGS sequence"/>
</dbReference>
<name>A0ABS4GTA5_9BACL</name>
<dbReference type="Gene3D" id="3.10.290.10">
    <property type="entry name" value="RNA-binding S4 domain"/>
    <property type="match status" value="1"/>
</dbReference>
<sequence>MIGMEERLQKVLAAAGIASRRKCEDLILQGRVKVNHQTITQLGHKVSDSDHIEVDGKPISREKFVYFLFHKPTGVITSLNDPQGRKIVTDFFKEVKQRVYPVGRLDYDTSGLLLLMNDGELANQIAHPRFEIDKVYIATVKGYPSEKTLERLRKGIILEDGPTAPAEAKLLEMDEKKGQAVIELTIHEGRNRQVRRMCQTVGHPVIKLKRVRLGFLTLGELKMGEYRPLTAKEVQQLKSMFASGME</sequence>
<gene>
    <name evidence="4" type="ORF">J2Z37_003524</name>
</gene>
<keyword evidence="2" id="KW-0694">RNA-binding</keyword>
<dbReference type="EMBL" id="JAGGKT010000011">
    <property type="protein sequence ID" value="MBP1933511.1"/>
    <property type="molecule type" value="Genomic_DNA"/>
</dbReference>
<dbReference type="PANTHER" id="PTHR47683:SF2">
    <property type="entry name" value="RNA-BINDING S4 DOMAIN-CONTAINING PROTEIN"/>
    <property type="match status" value="1"/>
</dbReference>
<dbReference type="InterPro" id="IPR020103">
    <property type="entry name" value="PsdUridine_synth_cat_dom_sf"/>
</dbReference>
<proteinExistence type="predicted"/>
<dbReference type="CDD" id="cd00165">
    <property type="entry name" value="S4"/>
    <property type="match status" value="1"/>
</dbReference>
<dbReference type="InterPro" id="IPR020094">
    <property type="entry name" value="TruA/RsuA/RluB/E/F_N"/>
</dbReference>
<feature type="domain" description="RNA-binding S4" evidence="3">
    <location>
        <begin position="6"/>
        <end position="67"/>
    </location>
</feature>
<protein>
    <submittedName>
        <fullName evidence="4">23S rRNA pseudouridine2605 synthase</fullName>
        <ecNumber evidence="4">5.4.99.22</ecNumber>
    </submittedName>
</protein>
<dbReference type="Gene3D" id="3.30.70.580">
    <property type="entry name" value="Pseudouridine synthase I, catalytic domain, N-terminal subdomain"/>
    <property type="match status" value="1"/>
</dbReference>
<comment type="caution">
    <text evidence="4">The sequence shown here is derived from an EMBL/GenBank/DDBJ whole genome shotgun (WGS) entry which is preliminary data.</text>
</comment>
<evidence type="ECO:0000313" key="4">
    <source>
        <dbReference type="EMBL" id="MBP1933511.1"/>
    </source>
</evidence>
<dbReference type="SUPFAM" id="SSF55120">
    <property type="entry name" value="Pseudouridine synthase"/>
    <property type="match status" value="1"/>
</dbReference>
<dbReference type="SUPFAM" id="SSF55174">
    <property type="entry name" value="Alpha-L RNA-binding motif"/>
    <property type="match status" value="1"/>
</dbReference>
<dbReference type="InterPro" id="IPR036986">
    <property type="entry name" value="S4_RNA-bd_sf"/>
</dbReference>
<dbReference type="EC" id="5.4.99.22" evidence="4"/>
<dbReference type="InterPro" id="IPR042092">
    <property type="entry name" value="PsdUridine_s_RsuA/RluB/E/F_cat"/>
</dbReference>
<accession>A0ABS4GTA5</accession>
<evidence type="ECO:0000259" key="3">
    <source>
        <dbReference type="SMART" id="SM00363"/>
    </source>
</evidence>
<dbReference type="CDD" id="cd02870">
    <property type="entry name" value="PseudoU_synth_RsuA_like"/>
    <property type="match status" value="1"/>
</dbReference>